<reference evidence="2 3" key="1">
    <citation type="submission" date="2022-12" db="EMBL/GenBank/DDBJ databases">
        <authorList>
            <person name="Muema E."/>
        </authorList>
    </citation>
    <scope>NUCLEOTIDE SEQUENCE [LARGE SCALE GENOMIC DNA]</scope>
    <source>
        <strain evidence="3">1330</strain>
    </source>
</reference>
<sequence>MTAFRLSTIGFLASALVSALFAAAGVSAMAAPASATTPAATANAALAQNLYKLCRQMKNDDTVRPYSHELYGGTVKAFKKLFPDAKGTPSESELQTQANYRCMNGKVLACFVGANLPCAKMNAARDNPGADEFCKTNPNDDFVPAFATGHDAVFSYKCRNGKATVAGKSWQLDKRGFAKTLWAVVP</sequence>
<keyword evidence="3" id="KW-1185">Reference proteome</keyword>
<dbReference type="Proteomes" id="UP001366503">
    <property type="component" value="Unassembled WGS sequence"/>
</dbReference>
<comment type="caution">
    <text evidence="2">The sequence shown here is derived from an EMBL/GenBank/DDBJ whole genome shotgun (WGS) entry which is preliminary data.</text>
</comment>
<gene>
    <name evidence="2" type="ORF">O7A05_31235</name>
</gene>
<evidence type="ECO:0000256" key="1">
    <source>
        <dbReference type="SAM" id="SignalP"/>
    </source>
</evidence>
<accession>A0ABU8KNA5</accession>
<evidence type="ECO:0008006" key="4">
    <source>
        <dbReference type="Google" id="ProtNLM"/>
    </source>
</evidence>
<dbReference type="RefSeq" id="WP_337097140.1">
    <property type="nucleotide sequence ID" value="NZ_JAPYKO010000039.1"/>
</dbReference>
<proteinExistence type="predicted"/>
<feature type="chain" id="PRO_5046276591" description="Secreted protein" evidence="1">
    <location>
        <begin position="31"/>
        <end position="186"/>
    </location>
</feature>
<keyword evidence="1" id="KW-0732">Signal</keyword>
<protein>
    <recommendedName>
        <fullName evidence="4">Secreted protein</fullName>
    </recommendedName>
</protein>
<evidence type="ECO:0000313" key="2">
    <source>
        <dbReference type="EMBL" id="MEI9406601.1"/>
    </source>
</evidence>
<evidence type="ECO:0000313" key="3">
    <source>
        <dbReference type="Proteomes" id="UP001366503"/>
    </source>
</evidence>
<dbReference type="EMBL" id="JAPYKO010000039">
    <property type="protein sequence ID" value="MEI9406601.1"/>
    <property type="molecule type" value="Genomic_DNA"/>
</dbReference>
<feature type="signal peptide" evidence="1">
    <location>
        <begin position="1"/>
        <end position="30"/>
    </location>
</feature>
<organism evidence="2 3">
    <name type="scientific">Mesorhizobium argentiipisi</name>
    <dbReference type="NCBI Taxonomy" id="3015175"/>
    <lineage>
        <taxon>Bacteria</taxon>
        <taxon>Pseudomonadati</taxon>
        <taxon>Pseudomonadota</taxon>
        <taxon>Alphaproteobacteria</taxon>
        <taxon>Hyphomicrobiales</taxon>
        <taxon>Phyllobacteriaceae</taxon>
        <taxon>Mesorhizobium</taxon>
    </lineage>
</organism>
<name>A0ABU8KNA5_9HYPH</name>